<evidence type="ECO:0008006" key="5">
    <source>
        <dbReference type="Google" id="ProtNLM"/>
    </source>
</evidence>
<dbReference type="EMBL" id="CABGGS010000043">
    <property type="protein sequence ID" value="VUS76854.1"/>
    <property type="molecule type" value="Genomic_DNA"/>
</dbReference>
<evidence type="ECO:0000256" key="1">
    <source>
        <dbReference type="ARBA" id="ARBA00022729"/>
    </source>
</evidence>
<dbReference type="Pfam" id="PF03480">
    <property type="entry name" value="DctP"/>
    <property type="match status" value="1"/>
</dbReference>
<dbReference type="InterPro" id="IPR038404">
    <property type="entry name" value="TRAP_DctP_sf"/>
</dbReference>
<dbReference type="InterPro" id="IPR018389">
    <property type="entry name" value="DctP_fam"/>
</dbReference>
<name>A0ABY6VHB7_9ENTR</name>
<feature type="signal peptide" evidence="2">
    <location>
        <begin position="1"/>
        <end position="17"/>
    </location>
</feature>
<organism evidence="3 4">
    <name type="scientific">Klebsiella spallanzanii</name>
    <dbReference type="NCBI Taxonomy" id="2587528"/>
    <lineage>
        <taxon>Bacteria</taxon>
        <taxon>Pseudomonadati</taxon>
        <taxon>Pseudomonadota</taxon>
        <taxon>Gammaproteobacteria</taxon>
        <taxon>Enterobacterales</taxon>
        <taxon>Enterobacteriaceae</taxon>
        <taxon>Klebsiella/Raoultella group</taxon>
        <taxon>Klebsiella</taxon>
    </lineage>
</organism>
<feature type="chain" id="PRO_5045740281" description="ABC transporter substrate-binding protein" evidence="2">
    <location>
        <begin position="18"/>
        <end position="349"/>
    </location>
</feature>
<dbReference type="Gene3D" id="3.40.190.170">
    <property type="entry name" value="Bacterial extracellular solute-binding protein, family 7"/>
    <property type="match status" value="1"/>
</dbReference>
<dbReference type="RefSeq" id="WP_142982383.1">
    <property type="nucleotide sequence ID" value="NZ_CABGGS010000043.1"/>
</dbReference>
<dbReference type="PANTHER" id="PTHR33376">
    <property type="match status" value="1"/>
</dbReference>
<dbReference type="PANTHER" id="PTHR33376:SF15">
    <property type="entry name" value="BLL6794 PROTEIN"/>
    <property type="match status" value="1"/>
</dbReference>
<evidence type="ECO:0000313" key="4">
    <source>
        <dbReference type="Proteomes" id="UP000317652"/>
    </source>
</evidence>
<evidence type="ECO:0000256" key="2">
    <source>
        <dbReference type="SAM" id="SignalP"/>
    </source>
</evidence>
<dbReference type="Proteomes" id="UP000317652">
    <property type="component" value="Unassembled WGS sequence"/>
</dbReference>
<gene>
    <name evidence="3" type="ORF">SB6411_02726</name>
</gene>
<protein>
    <recommendedName>
        <fullName evidence="5">ABC transporter substrate-binding protein</fullName>
    </recommendedName>
</protein>
<keyword evidence="4" id="KW-1185">Reference proteome</keyword>
<reference evidence="3 4" key="1">
    <citation type="submission" date="2019-07" db="EMBL/GenBank/DDBJ databases">
        <authorList>
            <person name="Brisse S."/>
            <person name="Rodrigues C."/>
            <person name="Thorpe H."/>
        </authorList>
    </citation>
    <scope>NUCLEOTIDE SEQUENCE [LARGE SCALE GENOMIC DNA]</scope>
    <source>
        <strain evidence="3">SB6411</strain>
    </source>
</reference>
<proteinExistence type="predicted"/>
<evidence type="ECO:0000313" key="3">
    <source>
        <dbReference type="EMBL" id="VUS76854.1"/>
    </source>
</evidence>
<dbReference type="NCBIfam" id="NF037995">
    <property type="entry name" value="TRAP_S1"/>
    <property type="match status" value="1"/>
</dbReference>
<keyword evidence="1 2" id="KW-0732">Signal</keyword>
<accession>A0ABY6VHB7</accession>
<sequence>MKLPLLLTRLLAIAVFAAAPVAAVSAETVLHYTDHEPYGNMRTRAIKDIFFSEIEKESAGRLRIEAHWNGERSTSYNALRTVQEGIDADLAVVVPEYTPEQLPFHQLFKSFPLGPDRGEKQVQFFDRVFSEIPEFNAELERNSLVNLQFFLGYPAAFFSTAPYQNLSTLQGTTWRTASFWHQAFLENAGAKVVKMPWNEQIALALKDRALDGLLVNLDSGYDIRAHQTAKFIQYSPQLWLGHVYLLTINKTRWEQLSDADRAAIRRAAATTQKALGPLLDSSLDTMIKTMRKEGAQIEKLTPAQLQNWLRATHFSQEQKKWVGKQEKSGIADTGRVLPLVASRLDGVMH</sequence>
<comment type="caution">
    <text evidence="3">The sequence shown here is derived from an EMBL/GenBank/DDBJ whole genome shotgun (WGS) entry which is preliminary data.</text>
</comment>